<organism evidence="1 2">
    <name type="scientific">Bauhinia variegata</name>
    <name type="common">Purple orchid tree</name>
    <name type="synonym">Phanera variegata</name>
    <dbReference type="NCBI Taxonomy" id="167791"/>
    <lineage>
        <taxon>Eukaryota</taxon>
        <taxon>Viridiplantae</taxon>
        <taxon>Streptophyta</taxon>
        <taxon>Embryophyta</taxon>
        <taxon>Tracheophyta</taxon>
        <taxon>Spermatophyta</taxon>
        <taxon>Magnoliopsida</taxon>
        <taxon>eudicotyledons</taxon>
        <taxon>Gunneridae</taxon>
        <taxon>Pentapetalae</taxon>
        <taxon>rosids</taxon>
        <taxon>fabids</taxon>
        <taxon>Fabales</taxon>
        <taxon>Fabaceae</taxon>
        <taxon>Cercidoideae</taxon>
        <taxon>Cercideae</taxon>
        <taxon>Bauhiniinae</taxon>
        <taxon>Bauhinia</taxon>
    </lineage>
</organism>
<keyword evidence="2" id="KW-1185">Reference proteome</keyword>
<dbReference type="EMBL" id="CM039434">
    <property type="protein sequence ID" value="KAI4322049.1"/>
    <property type="molecule type" value="Genomic_DNA"/>
</dbReference>
<protein>
    <submittedName>
        <fullName evidence="1">Uncharacterized protein</fullName>
    </submittedName>
</protein>
<proteinExistence type="predicted"/>
<dbReference type="Proteomes" id="UP000828941">
    <property type="component" value="Chromosome 9"/>
</dbReference>
<comment type="caution">
    <text evidence="1">The sequence shown here is derived from an EMBL/GenBank/DDBJ whole genome shotgun (WGS) entry which is preliminary data.</text>
</comment>
<name>A0ACB9MCM0_BAUVA</name>
<gene>
    <name evidence="1" type="ORF">L6164_021773</name>
</gene>
<accession>A0ACB9MCM0</accession>
<evidence type="ECO:0000313" key="2">
    <source>
        <dbReference type="Proteomes" id="UP000828941"/>
    </source>
</evidence>
<reference evidence="1 2" key="1">
    <citation type="journal article" date="2022" name="DNA Res.">
        <title>Chromosomal-level genome assembly of the orchid tree Bauhinia variegata (Leguminosae; Cercidoideae) supports the allotetraploid origin hypothesis of Bauhinia.</title>
        <authorList>
            <person name="Zhong Y."/>
            <person name="Chen Y."/>
            <person name="Zheng D."/>
            <person name="Pang J."/>
            <person name="Liu Y."/>
            <person name="Luo S."/>
            <person name="Meng S."/>
            <person name="Qian L."/>
            <person name="Wei D."/>
            <person name="Dai S."/>
            <person name="Zhou R."/>
        </authorList>
    </citation>
    <scope>NUCLEOTIDE SEQUENCE [LARGE SCALE GENOMIC DNA]</scope>
    <source>
        <strain evidence="1">BV-YZ2020</strain>
    </source>
</reference>
<sequence length="776" mass="84827">MDFHSLSRKDLQALCKKNKIPANMTNVAMADALGALQQVEGLGKFLNPVGYDNTALFPDAEVVGTPQIHRTASRNSARRKSVREEPESSKVSTRVRRGTRAGNAEGNDQENKHLNVPATPAMPTSRTRAPAISTRRKKETHVQEDEKIDAPKTPAAPPSTGMRGAGRSVSSKVESTGGTAVQRTRRSVRLLEKSLADMRLMDTDETGRVMLDEISEEMINVSHLTKDSAKIEMESKNTDDADTSKEKNIGYKCKSQDSQSKVQLGSEAGTSMQAPFQEVNCNYYSEESEQHDSNPKLELCLDTYHDPSEVLECCDESKVEFSNQLEKEVILNDDSVDKGSGVLFELEYSIDFSNPENKFCSDAKQGVSDDASSGVIEQDIVGSLAVSSTNTDPMSPDELVKINTDNQDEKNEIENSIDFSNPKNKFSSDAKQDVPVGASGVASFDVTGQDIAGSLAGLSTNTDPVSPEEFTDNHDENNEIENFIDFSNPENKDVPNGASNDASSGVTEQFIAGFLSVSSINTDPESPVELVEVNTDNQGEKNEHWIVVDGNEMPHTDGSPAKLEVRNNPVLISCEKLEVKREPETSDSFTDLEESKGGLEKLVDVSENSAAHLKPGDMEFKMNHLRLNSENLEVREEHETSDLLCDLEESKEVEEKMVQVSENSVADLRPDIEVKMDSLKVESDNLEAKSIIVEESEALVRSDVIPEDIALTKLELLHSTDENEGKIIKHCISSSGGDEVTPSTLTLDSICEQKTSDIPNQSVSANQPKGSFPCVA</sequence>
<evidence type="ECO:0000313" key="1">
    <source>
        <dbReference type="EMBL" id="KAI4322049.1"/>
    </source>
</evidence>